<keyword evidence="1" id="KW-1133">Transmembrane helix</keyword>
<dbReference type="InterPro" id="IPR018639">
    <property type="entry name" value="DUF2062"/>
</dbReference>
<name>A0L4H5_MAGMM</name>
<accession>A0L4H5</accession>
<dbReference type="eggNOG" id="COG3216">
    <property type="taxonomic scope" value="Bacteria"/>
</dbReference>
<protein>
    <recommendedName>
        <fullName evidence="2">DUF2062 domain-containing protein</fullName>
    </recommendedName>
</protein>
<evidence type="ECO:0000256" key="1">
    <source>
        <dbReference type="SAM" id="Phobius"/>
    </source>
</evidence>
<dbReference type="RefSeq" id="WP_011712038.1">
    <property type="nucleotide sequence ID" value="NC_008576.1"/>
</dbReference>
<keyword evidence="4" id="KW-1185">Reference proteome</keyword>
<dbReference type="PANTHER" id="PTHR40547:SF1">
    <property type="entry name" value="SLL0298 PROTEIN"/>
    <property type="match status" value="1"/>
</dbReference>
<sequence length="209" mass="23992">MAAKGWRYPFFWMRTMFRFRLIRPMLQGGHPPEYAARASGIGLAIAMTPTVGVQIAAVMALWAWIKARKPDWDFNPMVAIAWTMVTNVVTLPPIYFMFVVTGRLMMGHWDGLSGYDEYTARIAQVLAPDAGWLESIWIQLHELFTTFGLPLLLGCLPWALICGWAGYFFTLRLVRKYQALREKRRIKNYVGLYKESHPYTSSNHAGPQK</sequence>
<dbReference type="Proteomes" id="UP000002586">
    <property type="component" value="Chromosome"/>
</dbReference>
<feature type="transmembrane region" description="Helical" evidence="1">
    <location>
        <begin position="77"/>
        <end position="98"/>
    </location>
</feature>
<keyword evidence="1" id="KW-0472">Membrane</keyword>
<dbReference type="KEGG" id="mgm:Mmc1_0342"/>
<keyword evidence="1" id="KW-0812">Transmembrane</keyword>
<evidence type="ECO:0000313" key="4">
    <source>
        <dbReference type="Proteomes" id="UP000002586"/>
    </source>
</evidence>
<evidence type="ECO:0000259" key="2">
    <source>
        <dbReference type="Pfam" id="PF09835"/>
    </source>
</evidence>
<dbReference type="AlphaFoldDB" id="A0L4H5"/>
<proteinExistence type="predicted"/>
<dbReference type="EMBL" id="CP000471">
    <property type="protein sequence ID" value="ABK42868.1"/>
    <property type="molecule type" value="Genomic_DNA"/>
</dbReference>
<organism evidence="3 4">
    <name type="scientific">Magnetococcus marinus (strain ATCC BAA-1437 / JCM 17883 / MC-1)</name>
    <dbReference type="NCBI Taxonomy" id="156889"/>
    <lineage>
        <taxon>Bacteria</taxon>
        <taxon>Pseudomonadati</taxon>
        <taxon>Pseudomonadota</taxon>
        <taxon>Magnetococcia</taxon>
        <taxon>Magnetococcales</taxon>
        <taxon>Magnetococcaceae</taxon>
        <taxon>Magnetococcus</taxon>
    </lineage>
</organism>
<reference evidence="4" key="1">
    <citation type="journal article" date="2009" name="Appl. Environ. Microbiol.">
        <title>Complete genome sequence of the chemolithoautotrophic marine magnetotactic coccus strain MC-1.</title>
        <authorList>
            <person name="Schubbe S."/>
            <person name="Williams T.J."/>
            <person name="Xie G."/>
            <person name="Kiss H.E."/>
            <person name="Brettin T.S."/>
            <person name="Martinez D."/>
            <person name="Ross C.A."/>
            <person name="Schuler D."/>
            <person name="Cox B.L."/>
            <person name="Nealson K.H."/>
            <person name="Bazylinski D.A."/>
        </authorList>
    </citation>
    <scope>NUCLEOTIDE SEQUENCE [LARGE SCALE GENOMIC DNA]</scope>
    <source>
        <strain evidence="4">ATCC BAA-1437 / JCM 17883 / MC-1</strain>
    </source>
</reference>
<feature type="transmembrane region" description="Helical" evidence="1">
    <location>
        <begin position="151"/>
        <end position="174"/>
    </location>
</feature>
<feature type="domain" description="DUF2062" evidence="2">
    <location>
        <begin position="16"/>
        <end position="182"/>
    </location>
</feature>
<feature type="transmembrane region" description="Helical" evidence="1">
    <location>
        <begin position="41"/>
        <end position="65"/>
    </location>
</feature>
<dbReference type="Pfam" id="PF09835">
    <property type="entry name" value="DUF2062"/>
    <property type="match status" value="1"/>
</dbReference>
<evidence type="ECO:0000313" key="3">
    <source>
        <dbReference type="EMBL" id="ABK42868.1"/>
    </source>
</evidence>
<dbReference type="PANTHER" id="PTHR40547">
    <property type="entry name" value="SLL0298 PROTEIN"/>
    <property type="match status" value="1"/>
</dbReference>
<dbReference type="OrthoDB" id="9794343at2"/>
<gene>
    <name evidence="3" type="ordered locus">Mmc1_0342</name>
</gene>
<dbReference type="HOGENOM" id="CLU_1413665_0_0_5"/>
<reference evidence="3 4" key="2">
    <citation type="journal article" date="2012" name="Int. J. Syst. Evol. Microbiol.">
        <title>Magnetococcus marinus gen. nov., sp. nov., a marine, magnetotactic bacterium that represents a novel lineage (Magnetococcaceae fam. nov.; Magnetococcales ord. nov.) at the base of the Alphaproteobacteria.</title>
        <authorList>
            <person name="Bazylinski D.A."/>
            <person name="Williams T.J."/>
            <person name="Lefevre C.T."/>
            <person name="Berg R.J."/>
            <person name="Zhang C.L."/>
            <person name="Bowser S.S."/>
            <person name="Dean A.J."/>
            <person name="Beveridge T.J."/>
        </authorList>
    </citation>
    <scope>NUCLEOTIDE SEQUENCE [LARGE SCALE GENOMIC DNA]</scope>
    <source>
        <strain evidence="4">ATCC BAA-1437 / JCM 17883 / MC-1</strain>
    </source>
</reference>